<keyword evidence="2" id="KW-1003">Cell membrane</keyword>
<feature type="transmembrane region" description="Helical" evidence="6">
    <location>
        <begin position="292"/>
        <end position="310"/>
    </location>
</feature>
<keyword evidence="5 6" id="KW-0472">Membrane</keyword>
<feature type="transmembrane region" description="Helical" evidence="6">
    <location>
        <begin position="260"/>
        <end position="280"/>
    </location>
</feature>
<feature type="transmembrane region" description="Helical" evidence="6">
    <location>
        <begin position="111"/>
        <end position="132"/>
    </location>
</feature>
<dbReference type="PANTHER" id="PTHR43124">
    <property type="entry name" value="PURINE EFFLUX PUMP PBUE"/>
    <property type="match status" value="1"/>
</dbReference>
<feature type="transmembrane region" description="Helical" evidence="6">
    <location>
        <begin position="384"/>
        <end position="404"/>
    </location>
</feature>
<organism evidence="8 9">
    <name type="scientific">Nisaea acidiphila</name>
    <dbReference type="NCBI Taxonomy" id="1862145"/>
    <lineage>
        <taxon>Bacteria</taxon>
        <taxon>Pseudomonadati</taxon>
        <taxon>Pseudomonadota</taxon>
        <taxon>Alphaproteobacteria</taxon>
        <taxon>Rhodospirillales</taxon>
        <taxon>Thalassobaculaceae</taxon>
        <taxon>Nisaea</taxon>
    </lineage>
</organism>
<feature type="domain" description="Major facilitator superfamily (MFS) profile" evidence="7">
    <location>
        <begin position="14"/>
        <end position="411"/>
    </location>
</feature>
<feature type="transmembrane region" description="Helical" evidence="6">
    <location>
        <begin position="357"/>
        <end position="378"/>
    </location>
</feature>
<dbReference type="GO" id="GO:0022857">
    <property type="term" value="F:transmembrane transporter activity"/>
    <property type="evidence" value="ECO:0007669"/>
    <property type="project" value="InterPro"/>
</dbReference>
<dbReference type="PROSITE" id="PS50850">
    <property type="entry name" value="MFS"/>
    <property type="match status" value="1"/>
</dbReference>
<comment type="subcellular location">
    <subcellularLocation>
        <location evidence="1">Cell membrane</location>
        <topology evidence="1">Multi-pass membrane protein</topology>
    </subcellularLocation>
</comment>
<dbReference type="EMBL" id="CP102480">
    <property type="protein sequence ID" value="UUX49175.1"/>
    <property type="molecule type" value="Genomic_DNA"/>
</dbReference>
<feature type="transmembrane region" description="Helical" evidence="6">
    <location>
        <begin position="228"/>
        <end position="248"/>
    </location>
</feature>
<evidence type="ECO:0000259" key="7">
    <source>
        <dbReference type="PROSITE" id="PS50850"/>
    </source>
</evidence>
<feature type="transmembrane region" description="Helical" evidence="6">
    <location>
        <begin position="144"/>
        <end position="167"/>
    </location>
</feature>
<dbReference type="Pfam" id="PF07690">
    <property type="entry name" value="MFS_1"/>
    <property type="match status" value="1"/>
</dbReference>
<gene>
    <name evidence="8" type="ORF">NUH88_17435</name>
</gene>
<dbReference type="AlphaFoldDB" id="A0A9J7APN5"/>
<feature type="transmembrane region" description="Helical" evidence="6">
    <location>
        <begin position="12"/>
        <end position="30"/>
    </location>
</feature>
<feature type="transmembrane region" description="Helical" evidence="6">
    <location>
        <begin position="81"/>
        <end position="99"/>
    </location>
</feature>
<evidence type="ECO:0000313" key="9">
    <source>
        <dbReference type="Proteomes" id="UP001060336"/>
    </source>
</evidence>
<feature type="transmembrane region" description="Helical" evidence="6">
    <location>
        <begin position="316"/>
        <end position="337"/>
    </location>
</feature>
<dbReference type="RefSeq" id="WP_257767692.1">
    <property type="nucleotide sequence ID" value="NZ_CP102480.1"/>
</dbReference>
<dbReference type="InterPro" id="IPR036259">
    <property type="entry name" value="MFS_trans_sf"/>
</dbReference>
<evidence type="ECO:0000313" key="8">
    <source>
        <dbReference type="EMBL" id="UUX49175.1"/>
    </source>
</evidence>
<accession>A0A9J7APN5</accession>
<dbReference type="SUPFAM" id="SSF103473">
    <property type="entry name" value="MFS general substrate transporter"/>
    <property type="match status" value="1"/>
</dbReference>
<evidence type="ECO:0000256" key="1">
    <source>
        <dbReference type="ARBA" id="ARBA00004651"/>
    </source>
</evidence>
<dbReference type="InterPro" id="IPR011701">
    <property type="entry name" value="MFS"/>
</dbReference>
<reference evidence="8" key="1">
    <citation type="submission" date="2022-08" db="EMBL/GenBank/DDBJ databases">
        <title>Nisaea acidiphila sp. nov., isolated from a marine algal debris and emended description of the genus Nisaea Urios et al. 2008.</title>
        <authorList>
            <person name="Kwon K."/>
        </authorList>
    </citation>
    <scope>NUCLEOTIDE SEQUENCE</scope>
    <source>
        <strain evidence="8">MEBiC11861</strain>
    </source>
</reference>
<feature type="transmembrane region" description="Helical" evidence="6">
    <location>
        <begin position="50"/>
        <end position="74"/>
    </location>
</feature>
<evidence type="ECO:0000256" key="5">
    <source>
        <dbReference type="ARBA" id="ARBA00023136"/>
    </source>
</evidence>
<dbReference type="InterPro" id="IPR020846">
    <property type="entry name" value="MFS_dom"/>
</dbReference>
<evidence type="ECO:0000256" key="2">
    <source>
        <dbReference type="ARBA" id="ARBA00022475"/>
    </source>
</evidence>
<name>A0A9J7APN5_9PROT</name>
<evidence type="ECO:0000256" key="4">
    <source>
        <dbReference type="ARBA" id="ARBA00022989"/>
    </source>
</evidence>
<dbReference type="GO" id="GO:0005886">
    <property type="term" value="C:plasma membrane"/>
    <property type="evidence" value="ECO:0007669"/>
    <property type="project" value="UniProtKB-SubCell"/>
</dbReference>
<keyword evidence="4 6" id="KW-1133">Transmembrane helix</keyword>
<keyword evidence="9" id="KW-1185">Reference proteome</keyword>
<dbReference type="PANTHER" id="PTHR43124:SF3">
    <property type="entry name" value="CHLORAMPHENICOL EFFLUX PUMP RV0191"/>
    <property type="match status" value="1"/>
</dbReference>
<dbReference type="InterPro" id="IPR050189">
    <property type="entry name" value="MFS_Efflux_Transporters"/>
</dbReference>
<dbReference type="Proteomes" id="UP001060336">
    <property type="component" value="Chromosome"/>
</dbReference>
<evidence type="ECO:0000256" key="6">
    <source>
        <dbReference type="SAM" id="Phobius"/>
    </source>
</evidence>
<feature type="transmembrane region" description="Helical" evidence="6">
    <location>
        <begin position="173"/>
        <end position="191"/>
    </location>
</feature>
<proteinExistence type="predicted"/>
<dbReference type="KEGG" id="naci:NUH88_17435"/>
<sequence length="417" mass="43586">MADAATAGTRRAATRVFIILCSFLTLVQINRVGGGVIANGLIDQRGISPAALGGIIGAMSLAAAAVQIPMGVLFDRYGARITTSVLSLIAVGGIIVFAVAETATALTGGRILIGIGHAGAVTTVYLIVLGWTPPDRVATISARMIAISGALSGTLATAPLAIMLQSVGFTQSFLTLAAAILIMTALIYFCVRDHPPGIERPERPPEKLTTAFTAILTMMRNPDIRGTLIMASCFAAPFATIGGLWAGPYLREVHGLSQTHAGYVLLAMVLVHNAGTLGFGPLDRMFNSRKKVVLASCAAMIVTLGVLAILPNPPLWLALVFLLLFCVTAPFFVVLAAHCRGFVPDHHAGRAITGMSLVGVGTIFLIQWVTGFIVDFAAEEAETAYRLVFATVAGLVLIAALFYARVRDIPPLPPGGS</sequence>
<dbReference type="Gene3D" id="1.20.1250.20">
    <property type="entry name" value="MFS general substrate transporter like domains"/>
    <property type="match status" value="2"/>
</dbReference>
<keyword evidence="3 6" id="KW-0812">Transmembrane</keyword>
<evidence type="ECO:0000256" key="3">
    <source>
        <dbReference type="ARBA" id="ARBA00022692"/>
    </source>
</evidence>
<protein>
    <submittedName>
        <fullName evidence="8">MFS transporter</fullName>
    </submittedName>
</protein>